<proteinExistence type="predicted"/>
<dbReference type="VEuPathDB" id="ToxoDB:ETH2_1430500"/>
<protein>
    <submittedName>
        <fullName evidence="1">Uncharacterized protein</fullName>
    </submittedName>
</protein>
<dbReference type="VEuPathDB" id="ToxoDB:ETH_00033455"/>
<reference evidence="1" key="1">
    <citation type="submission" date="2013-10" db="EMBL/GenBank/DDBJ databases">
        <title>Genomic analysis of the causative agents of coccidiosis in chickens.</title>
        <authorList>
            <person name="Reid A.J."/>
            <person name="Blake D."/>
            <person name="Billington K."/>
            <person name="Browne H."/>
            <person name="Dunn M."/>
            <person name="Hung S."/>
            <person name="Kawahara F."/>
            <person name="Miranda-Saavedra D."/>
            <person name="Mourier T."/>
            <person name="Nagra H."/>
            <person name="Otto T.D."/>
            <person name="Rawlings N."/>
            <person name="Sanchez A."/>
            <person name="Sanders M."/>
            <person name="Subramaniam C."/>
            <person name="Tay Y."/>
            <person name="Dear P."/>
            <person name="Doerig C."/>
            <person name="Gruber A."/>
            <person name="Parkinson J."/>
            <person name="Shirley M."/>
            <person name="Wan K.L."/>
            <person name="Berriman M."/>
            <person name="Tomley F."/>
            <person name="Pain A."/>
        </authorList>
    </citation>
    <scope>NUCLEOTIDE SEQUENCE [LARGE SCALE GENOMIC DNA]</scope>
    <source>
        <strain evidence="1">Houghton</strain>
    </source>
</reference>
<reference evidence="1" key="2">
    <citation type="submission" date="2013-10" db="EMBL/GenBank/DDBJ databases">
        <authorList>
            <person name="Aslett M."/>
        </authorList>
    </citation>
    <scope>NUCLEOTIDE SEQUENCE [LARGE SCALE GENOMIC DNA]</scope>
    <source>
        <strain evidence="1">Houghton</strain>
    </source>
</reference>
<dbReference type="RefSeq" id="XP_013235903.1">
    <property type="nucleotide sequence ID" value="XM_013380449.1"/>
</dbReference>
<dbReference type="AlphaFoldDB" id="U6L4S7"/>
<accession>U6L4S7</accession>
<dbReference type="Proteomes" id="UP000030747">
    <property type="component" value="Unassembled WGS sequence"/>
</dbReference>
<keyword evidence="2" id="KW-1185">Reference proteome</keyword>
<sequence length="207" mass="22323">MLAALADALDSPAAAAACRSWGGWLSCGPQKQQQQQQQQTLQQLLLQLWLAEQQRFGCISTSGEIKDLNRPLLLQCLSTLGPQQQTLDIRRVCRPPAEDSEDYSEGAAKPWEVQLPEGLMAMRAAARRQSDDLRFELFVCLRKLDAAAATANEGTGAAAAAAAADDSEELTAAAAQQQIFIRAGEILWRLDALTETKDALAGTQLAS</sequence>
<evidence type="ECO:0000313" key="2">
    <source>
        <dbReference type="Proteomes" id="UP000030747"/>
    </source>
</evidence>
<dbReference type="GeneID" id="25255757"/>
<organism evidence="1 2">
    <name type="scientific">Eimeria tenella</name>
    <name type="common">Coccidian parasite</name>
    <dbReference type="NCBI Taxonomy" id="5802"/>
    <lineage>
        <taxon>Eukaryota</taxon>
        <taxon>Sar</taxon>
        <taxon>Alveolata</taxon>
        <taxon>Apicomplexa</taxon>
        <taxon>Conoidasida</taxon>
        <taxon>Coccidia</taxon>
        <taxon>Eucoccidiorida</taxon>
        <taxon>Eimeriorina</taxon>
        <taxon>Eimeriidae</taxon>
        <taxon>Eimeria</taxon>
    </lineage>
</organism>
<name>U6L4S7_EIMTE</name>
<gene>
    <name evidence="1" type="ORF">ETH_00033455</name>
</gene>
<evidence type="ECO:0000313" key="1">
    <source>
        <dbReference type="EMBL" id="CDJ45156.1"/>
    </source>
</evidence>
<dbReference type="EMBL" id="HG678058">
    <property type="protein sequence ID" value="CDJ45156.1"/>
    <property type="molecule type" value="Genomic_DNA"/>
</dbReference>